<reference evidence="2 3" key="1">
    <citation type="journal article" date="2016" name="Nat. Commun.">
        <title>Thousands of microbial genomes shed light on interconnected biogeochemical processes in an aquifer system.</title>
        <authorList>
            <person name="Anantharaman K."/>
            <person name="Brown C.T."/>
            <person name="Hug L.A."/>
            <person name="Sharon I."/>
            <person name="Castelle C.J."/>
            <person name="Probst A.J."/>
            <person name="Thomas B.C."/>
            <person name="Singh A."/>
            <person name="Wilkins M.J."/>
            <person name="Karaoz U."/>
            <person name="Brodie E.L."/>
            <person name="Williams K.H."/>
            <person name="Hubbard S.S."/>
            <person name="Banfield J.F."/>
        </authorList>
    </citation>
    <scope>NUCLEOTIDE SEQUENCE [LARGE SCALE GENOMIC DNA]</scope>
</reference>
<name>A0A1F5X2Y9_9BACT</name>
<keyword evidence="1" id="KW-1133">Transmembrane helix</keyword>
<evidence type="ECO:0000313" key="3">
    <source>
        <dbReference type="Proteomes" id="UP000178684"/>
    </source>
</evidence>
<evidence type="ECO:0000256" key="1">
    <source>
        <dbReference type="SAM" id="Phobius"/>
    </source>
</evidence>
<keyword evidence="1" id="KW-0812">Transmembrane</keyword>
<dbReference type="AlphaFoldDB" id="A0A1F5X2Y9"/>
<feature type="transmembrane region" description="Helical" evidence="1">
    <location>
        <begin position="168"/>
        <end position="194"/>
    </location>
</feature>
<accession>A0A1F5X2Y9</accession>
<comment type="caution">
    <text evidence="2">The sequence shown here is derived from an EMBL/GenBank/DDBJ whole genome shotgun (WGS) entry which is preliminary data.</text>
</comment>
<gene>
    <name evidence="2" type="ORF">A3B18_03005</name>
</gene>
<proteinExistence type="predicted"/>
<organism evidence="2 3">
    <name type="scientific">Candidatus Giovannonibacteria bacterium RIFCSPLOWO2_01_FULL_46_13</name>
    <dbReference type="NCBI Taxonomy" id="1798352"/>
    <lineage>
        <taxon>Bacteria</taxon>
        <taxon>Candidatus Giovannoniibacteriota</taxon>
    </lineage>
</organism>
<keyword evidence="1" id="KW-0472">Membrane</keyword>
<protein>
    <submittedName>
        <fullName evidence="2">Uncharacterized protein</fullName>
    </submittedName>
</protein>
<sequence length="196" mass="19711">MVPPAPPQERVYVVVAVRVTDCAPDKALIPAHPFDATQREALVETQVSVVDALDVVAVSKTFWGLAVKVNVGAAGVGGGGVGVGVGVGAGGGGVGVGAGGGGVGVGGGGGAGGGVGEQYAGKVKSKLLRSLNFKTFAQKRASISVTAKANGGKLYAASAIDTKHASRILSVFIFVYYKLCFPCSLCINLVWISYRF</sequence>
<dbReference type="Proteomes" id="UP000178684">
    <property type="component" value="Unassembled WGS sequence"/>
</dbReference>
<dbReference type="EMBL" id="MFIE01000023">
    <property type="protein sequence ID" value="OGF82285.1"/>
    <property type="molecule type" value="Genomic_DNA"/>
</dbReference>
<evidence type="ECO:0000313" key="2">
    <source>
        <dbReference type="EMBL" id="OGF82285.1"/>
    </source>
</evidence>